<reference evidence="1" key="2">
    <citation type="submission" date="2020-11" db="EMBL/GenBank/DDBJ databases">
        <authorList>
            <person name="McCartney M.A."/>
            <person name="Auch B."/>
            <person name="Kono T."/>
            <person name="Mallez S."/>
            <person name="Becker A."/>
            <person name="Gohl D.M."/>
            <person name="Silverstein K.A.T."/>
            <person name="Koren S."/>
            <person name="Bechman K.B."/>
            <person name="Herman A."/>
            <person name="Abrahante J.E."/>
            <person name="Garbe J."/>
        </authorList>
    </citation>
    <scope>NUCLEOTIDE SEQUENCE</scope>
    <source>
        <strain evidence="1">Duluth1</strain>
        <tissue evidence="1">Whole animal</tissue>
    </source>
</reference>
<evidence type="ECO:0000313" key="1">
    <source>
        <dbReference type="EMBL" id="KAH3704366.1"/>
    </source>
</evidence>
<dbReference type="Proteomes" id="UP000828390">
    <property type="component" value="Unassembled WGS sequence"/>
</dbReference>
<proteinExistence type="predicted"/>
<sequence>MSDVRLTGEEAEIRDVRLTGEETEMSDVRFTGEEAEMTDVRLMFPNASPFAWIVLGFTVNSMCCFGKGYGKGSV</sequence>
<evidence type="ECO:0000313" key="2">
    <source>
        <dbReference type="Proteomes" id="UP000828390"/>
    </source>
</evidence>
<keyword evidence="2" id="KW-1185">Reference proteome</keyword>
<comment type="caution">
    <text evidence="1">The sequence shown here is derived from an EMBL/GenBank/DDBJ whole genome shotgun (WGS) entry which is preliminary data.</text>
</comment>
<dbReference type="EMBL" id="JAIWYP010000015">
    <property type="protein sequence ID" value="KAH3704366.1"/>
    <property type="molecule type" value="Genomic_DNA"/>
</dbReference>
<gene>
    <name evidence="1" type="ORF">DPMN_079422</name>
</gene>
<name>A0A9D3YTR2_DREPO</name>
<accession>A0A9D3YTR2</accession>
<dbReference type="AlphaFoldDB" id="A0A9D3YTR2"/>
<protein>
    <submittedName>
        <fullName evidence="1">Uncharacterized protein</fullName>
    </submittedName>
</protein>
<organism evidence="1 2">
    <name type="scientific">Dreissena polymorpha</name>
    <name type="common">Zebra mussel</name>
    <name type="synonym">Mytilus polymorpha</name>
    <dbReference type="NCBI Taxonomy" id="45954"/>
    <lineage>
        <taxon>Eukaryota</taxon>
        <taxon>Metazoa</taxon>
        <taxon>Spiralia</taxon>
        <taxon>Lophotrochozoa</taxon>
        <taxon>Mollusca</taxon>
        <taxon>Bivalvia</taxon>
        <taxon>Autobranchia</taxon>
        <taxon>Heteroconchia</taxon>
        <taxon>Euheterodonta</taxon>
        <taxon>Imparidentia</taxon>
        <taxon>Neoheterodontei</taxon>
        <taxon>Myida</taxon>
        <taxon>Dreissenoidea</taxon>
        <taxon>Dreissenidae</taxon>
        <taxon>Dreissena</taxon>
    </lineage>
</organism>
<reference evidence="1" key="1">
    <citation type="journal article" date="2019" name="bioRxiv">
        <title>The Genome of the Zebra Mussel, Dreissena polymorpha: A Resource for Invasive Species Research.</title>
        <authorList>
            <person name="McCartney M.A."/>
            <person name="Auch B."/>
            <person name="Kono T."/>
            <person name="Mallez S."/>
            <person name="Zhang Y."/>
            <person name="Obille A."/>
            <person name="Becker A."/>
            <person name="Abrahante J.E."/>
            <person name="Garbe J."/>
            <person name="Badalamenti J.P."/>
            <person name="Herman A."/>
            <person name="Mangelson H."/>
            <person name="Liachko I."/>
            <person name="Sullivan S."/>
            <person name="Sone E.D."/>
            <person name="Koren S."/>
            <person name="Silverstein K.A.T."/>
            <person name="Beckman K.B."/>
            <person name="Gohl D.M."/>
        </authorList>
    </citation>
    <scope>NUCLEOTIDE SEQUENCE</scope>
    <source>
        <strain evidence="1">Duluth1</strain>
        <tissue evidence="1">Whole animal</tissue>
    </source>
</reference>